<dbReference type="CDD" id="cd00085">
    <property type="entry name" value="HNHc"/>
    <property type="match status" value="1"/>
</dbReference>
<dbReference type="RefSeq" id="WP_155352117.1">
    <property type="nucleotide sequence ID" value="NZ_BAAAHM010000074.1"/>
</dbReference>
<name>A0A5M3Y597_9ACTN</name>
<reference evidence="2 3" key="1">
    <citation type="submission" date="2019-10" db="EMBL/GenBank/DDBJ databases">
        <title>Whole genome shotgun sequence of Acrocarpospora pleiomorpha NBRC 16267.</title>
        <authorList>
            <person name="Ichikawa N."/>
            <person name="Kimura A."/>
            <person name="Kitahashi Y."/>
            <person name="Komaki H."/>
            <person name="Oguchi A."/>
        </authorList>
    </citation>
    <scope>NUCLEOTIDE SEQUENCE [LARGE SCALE GENOMIC DNA]</scope>
    <source>
        <strain evidence="2 3">NBRC 16267</strain>
    </source>
</reference>
<sequence>MPKAPSKCLETGCRQPATTKGRCQKHYVPWTVTSARNQTRPKNAASLIRRVRFRDRKRCYVCGRPGRIVDHKTPVAEGGTWDMSNLACICNACHEIKSAQEAARGRLRRR</sequence>
<dbReference type="EMBL" id="BLAF01000134">
    <property type="protein sequence ID" value="GES27463.1"/>
    <property type="molecule type" value="Genomic_DNA"/>
</dbReference>
<organism evidence="2 3">
    <name type="scientific">Acrocarpospora pleiomorpha</name>
    <dbReference type="NCBI Taxonomy" id="90975"/>
    <lineage>
        <taxon>Bacteria</taxon>
        <taxon>Bacillati</taxon>
        <taxon>Actinomycetota</taxon>
        <taxon>Actinomycetes</taxon>
        <taxon>Streptosporangiales</taxon>
        <taxon>Streptosporangiaceae</taxon>
        <taxon>Acrocarpospora</taxon>
    </lineage>
</organism>
<feature type="domain" description="HNH nuclease" evidence="1">
    <location>
        <begin position="47"/>
        <end position="95"/>
    </location>
</feature>
<dbReference type="GO" id="GO:0008270">
    <property type="term" value="F:zinc ion binding"/>
    <property type="evidence" value="ECO:0007669"/>
    <property type="project" value="InterPro"/>
</dbReference>
<dbReference type="Proteomes" id="UP000377595">
    <property type="component" value="Unassembled WGS sequence"/>
</dbReference>
<dbReference type="OrthoDB" id="4578716at2"/>
<dbReference type="InterPro" id="IPR002711">
    <property type="entry name" value="HNH"/>
</dbReference>
<gene>
    <name evidence="2" type="ORF">Aple_103630</name>
</gene>
<dbReference type="InterPro" id="IPR003615">
    <property type="entry name" value="HNH_nuc"/>
</dbReference>
<accession>A0A5M3Y597</accession>
<comment type="caution">
    <text evidence="2">The sequence shown here is derived from an EMBL/GenBank/DDBJ whole genome shotgun (WGS) entry which is preliminary data.</text>
</comment>
<keyword evidence="3" id="KW-1185">Reference proteome</keyword>
<dbReference type="AlphaFoldDB" id="A0A5M3Y597"/>
<protein>
    <recommendedName>
        <fullName evidence="1">HNH nuclease domain-containing protein</fullName>
    </recommendedName>
</protein>
<dbReference type="GO" id="GO:0003676">
    <property type="term" value="F:nucleic acid binding"/>
    <property type="evidence" value="ECO:0007669"/>
    <property type="project" value="InterPro"/>
</dbReference>
<proteinExistence type="predicted"/>
<evidence type="ECO:0000259" key="1">
    <source>
        <dbReference type="SMART" id="SM00507"/>
    </source>
</evidence>
<dbReference type="GO" id="GO:0004519">
    <property type="term" value="F:endonuclease activity"/>
    <property type="evidence" value="ECO:0007669"/>
    <property type="project" value="InterPro"/>
</dbReference>
<evidence type="ECO:0000313" key="2">
    <source>
        <dbReference type="EMBL" id="GES27463.1"/>
    </source>
</evidence>
<dbReference type="SMART" id="SM00507">
    <property type="entry name" value="HNHc"/>
    <property type="match status" value="1"/>
</dbReference>
<dbReference type="Gene3D" id="1.10.30.50">
    <property type="match status" value="1"/>
</dbReference>
<evidence type="ECO:0000313" key="3">
    <source>
        <dbReference type="Proteomes" id="UP000377595"/>
    </source>
</evidence>
<dbReference type="Pfam" id="PF01844">
    <property type="entry name" value="HNH"/>
    <property type="match status" value="1"/>
</dbReference>